<dbReference type="Pfam" id="PF03419">
    <property type="entry name" value="Peptidase_U4"/>
    <property type="match status" value="1"/>
</dbReference>
<sequence length="307" mass="35109">MIYIYYLDILFLLNVGIHLILFRGTARLLKTTITTKRLFIASSAGASTVFIVLTPFEEWLVHPVGKIVWSLVLVWIGFGYRSFRMFLKTLCMFYMTSFVTAGILIGLHSFYMSAIHPTAPLPQTVLFSPVRQALIFLSLPVLWGGLVWMDKTMKVRKMAHQKNKKISISIDGKWIEGIGLIDTGNQLKDPFTKKPVLIMNLSLLKTILTDRQYAHLSEIVAKKNWEEVGSLNYWEDRFRLIPYRTAGHEMNIMLALCSDVVIVHDQDHDVSFQSFLIGLDKKELSSTGEFQIVFPADAFHESWETIA</sequence>
<keyword evidence="1 3" id="KW-0378">Hydrolase</keyword>
<feature type="transmembrane region" description="Helical" evidence="2">
    <location>
        <begin position="38"/>
        <end position="56"/>
    </location>
</feature>
<comment type="subcellular location">
    <subcellularLocation>
        <location evidence="1">Cell membrane</location>
    </subcellularLocation>
</comment>
<evidence type="ECO:0000313" key="3">
    <source>
        <dbReference type="EMBL" id="MFC5627438.1"/>
    </source>
</evidence>
<dbReference type="RefSeq" id="WP_270898384.1">
    <property type="nucleotide sequence ID" value="NZ_JBHSPF010000004.1"/>
</dbReference>
<organism evidence="3 4">
    <name type="scientific">Aliibacillus thermotolerans</name>
    <dbReference type="NCBI Taxonomy" id="1834418"/>
    <lineage>
        <taxon>Bacteria</taxon>
        <taxon>Bacillati</taxon>
        <taxon>Bacillota</taxon>
        <taxon>Bacilli</taxon>
        <taxon>Bacillales</taxon>
        <taxon>Bacillaceae</taxon>
        <taxon>Aliibacillus</taxon>
    </lineage>
</organism>
<proteinExistence type="inferred from homology"/>
<feature type="transmembrane region" description="Helical" evidence="2">
    <location>
        <begin position="6"/>
        <end position="26"/>
    </location>
</feature>
<keyword evidence="1" id="KW-0064">Aspartyl protease</keyword>
<keyword evidence="1" id="KW-0645">Protease</keyword>
<keyword evidence="1" id="KW-0749">Sporulation</keyword>
<dbReference type="EMBL" id="JBHSPF010000004">
    <property type="protein sequence ID" value="MFC5627438.1"/>
    <property type="molecule type" value="Genomic_DNA"/>
</dbReference>
<gene>
    <name evidence="3" type="ORF">ACFPTR_00820</name>
</gene>
<comment type="function">
    <text evidence="1">Probable aspartic protease that is responsible for the proteolytic cleavage of the RNA polymerase sigma E factor (SigE/spoIIGB) to yield the active peptide in the mother cell during sporulation. Responds to a signal from the forespore that is triggered by the extracellular signal protein SpoIIR.</text>
</comment>
<dbReference type="Proteomes" id="UP001596143">
    <property type="component" value="Unassembled WGS sequence"/>
</dbReference>
<protein>
    <recommendedName>
        <fullName evidence="1">Sporulation sigma-E factor-processing peptidase</fullName>
        <ecNumber evidence="1">3.4.23.-</ecNumber>
    </recommendedName>
    <alternativeName>
        <fullName evidence="1">Membrane-associated aspartic protease</fullName>
    </alternativeName>
    <alternativeName>
        <fullName evidence="1">Stage II sporulation protein GA</fullName>
    </alternativeName>
</protein>
<keyword evidence="1" id="KW-1003">Cell membrane</keyword>
<feature type="transmembrane region" description="Helical" evidence="2">
    <location>
        <begin position="131"/>
        <end position="149"/>
    </location>
</feature>
<keyword evidence="2" id="KW-1133">Transmembrane helix</keyword>
<name>A0ABW0U2V1_9BACI</name>
<keyword evidence="2" id="KW-0812">Transmembrane</keyword>
<dbReference type="PIRSF" id="PIRSF018571">
    <property type="entry name" value="SpoIIGA"/>
    <property type="match status" value="1"/>
</dbReference>
<feature type="transmembrane region" description="Helical" evidence="2">
    <location>
        <begin position="62"/>
        <end position="80"/>
    </location>
</feature>
<evidence type="ECO:0000313" key="4">
    <source>
        <dbReference type="Proteomes" id="UP001596143"/>
    </source>
</evidence>
<accession>A0ABW0U2V1</accession>
<dbReference type="EC" id="3.4.23.-" evidence="1"/>
<keyword evidence="1 2" id="KW-0472">Membrane</keyword>
<dbReference type="GO" id="GO:0016787">
    <property type="term" value="F:hydrolase activity"/>
    <property type="evidence" value="ECO:0007669"/>
    <property type="project" value="UniProtKB-KW"/>
</dbReference>
<comment type="similarity">
    <text evidence="1">Belongs to the peptidase U4 family.</text>
</comment>
<comment type="subunit">
    <text evidence="1">Self-associates. Interacts with SigE. Interacts with SpoIIR.</text>
</comment>
<keyword evidence="4" id="KW-1185">Reference proteome</keyword>
<dbReference type="InterPro" id="IPR005081">
    <property type="entry name" value="SpoIIGA"/>
</dbReference>
<reference evidence="4" key="1">
    <citation type="journal article" date="2019" name="Int. J. Syst. Evol. Microbiol.">
        <title>The Global Catalogue of Microorganisms (GCM) 10K type strain sequencing project: providing services to taxonomists for standard genome sequencing and annotation.</title>
        <authorList>
            <consortium name="The Broad Institute Genomics Platform"/>
            <consortium name="The Broad Institute Genome Sequencing Center for Infectious Disease"/>
            <person name="Wu L."/>
            <person name="Ma J."/>
        </authorList>
    </citation>
    <scope>NUCLEOTIDE SEQUENCE [LARGE SCALE GENOMIC DNA]</scope>
    <source>
        <strain evidence="4">CGMCC 1.15790</strain>
    </source>
</reference>
<evidence type="ECO:0000256" key="1">
    <source>
        <dbReference type="PIRNR" id="PIRNR018571"/>
    </source>
</evidence>
<feature type="transmembrane region" description="Helical" evidence="2">
    <location>
        <begin position="92"/>
        <end position="111"/>
    </location>
</feature>
<evidence type="ECO:0000256" key="2">
    <source>
        <dbReference type="SAM" id="Phobius"/>
    </source>
</evidence>
<comment type="caution">
    <text evidence="3">The sequence shown here is derived from an EMBL/GenBank/DDBJ whole genome shotgun (WGS) entry which is preliminary data.</text>
</comment>